<feature type="region of interest" description="Disordered" evidence="3">
    <location>
        <begin position="287"/>
        <end position="310"/>
    </location>
</feature>
<dbReference type="PANTHER" id="PTHR12526:SF510">
    <property type="entry name" value="D-INOSITOL 3-PHOSPHATE GLYCOSYLTRANSFERASE"/>
    <property type="match status" value="1"/>
</dbReference>
<dbReference type="Proteomes" id="UP000193570">
    <property type="component" value="Unassembled WGS sequence"/>
</dbReference>
<name>A0A1X7A0C6_9RHOB</name>
<dbReference type="OrthoDB" id="7527830at2"/>
<feature type="domain" description="Glycosyltransferase 2-like" evidence="4">
    <location>
        <begin position="679"/>
        <end position="786"/>
    </location>
</feature>
<dbReference type="Pfam" id="PF00535">
    <property type="entry name" value="Glycos_transf_2"/>
    <property type="match status" value="1"/>
</dbReference>
<dbReference type="SUPFAM" id="SSF53448">
    <property type="entry name" value="Nucleotide-diphospho-sugar transferases"/>
    <property type="match status" value="1"/>
</dbReference>
<dbReference type="EC" id="2.4.1.57" evidence="5"/>
<dbReference type="InterPro" id="IPR029044">
    <property type="entry name" value="Nucleotide-diphossugar_trans"/>
</dbReference>
<keyword evidence="2 5" id="KW-0808">Transferase</keyword>
<proteinExistence type="predicted"/>
<keyword evidence="6" id="KW-1185">Reference proteome</keyword>
<accession>A0A1X7A0C6</accession>
<evidence type="ECO:0000256" key="2">
    <source>
        <dbReference type="ARBA" id="ARBA00022679"/>
    </source>
</evidence>
<evidence type="ECO:0000256" key="3">
    <source>
        <dbReference type="SAM" id="MobiDB-lite"/>
    </source>
</evidence>
<dbReference type="GO" id="GO:0016757">
    <property type="term" value="F:glycosyltransferase activity"/>
    <property type="evidence" value="ECO:0007669"/>
    <property type="project" value="UniProtKB-KW"/>
</dbReference>
<dbReference type="RefSeq" id="WP_085792994.1">
    <property type="nucleotide sequence ID" value="NZ_FWFK01000006.1"/>
</dbReference>
<dbReference type="InterPro" id="IPR001173">
    <property type="entry name" value="Glyco_trans_2-like"/>
</dbReference>
<reference evidence="5 6" key="1">
    <citation type="submission" date="2017-03" db="EMBL/GenBank/DDBJ databases">
        <authorList>
            <person name="Afonso C.L."/>
            <person name="Miller P.J."/>
            <person name="Scott M.A."/>
            <person name="Spackman E."/>
            <person name="Goraichik I."/>
            <person name="Dimitrov K.M."/>
            <person name="Suarez D.L."/>
            <person name="Swayne D.E."/>
        </authorList>
    </citation>
    <scope>NUCLEOTIDE SEQUENCE [LARGE SCALE GENOMIC DNA]</scope>
    <source>
        <strain evidence="5 6">CECT 8625</strain>
    </source>
</reference>
<evidence type="ECO:0000313" key="5">
    <source>
        <dbReference type="EMBL" id="SLN65002.1"/>
    </source>
</evidence>
<dbReference type="Gene3D" id="3.40.50.2000">
    <property type="entry name" value="Glycogen Phosphorylase B"/>
    <property type="match status" value="3"/>
</dbReference>
<dbReference type="PANTHER" id="PTHR12526">
    <property type="entry name" value="GLYCOSYLTRANSFERASE"/>
    <property type="match status" value="1"/>
</dbReference>
<protein>
    <submittedName>
        <fullName evidence="5">GDP-mannose-dependent alpha-(1-6)-phosphatidylinositol monomannoside mannosyltransferase</fullName>
        <ecNumber evidence="5">2.4.1.57</ecNumber>
    </submittedName>
</protein>
<evidence type="ECO:0000256" key="1">
    <source>
        <dbReference type="ARBA" id="ARBA00022676"/>
    </source>
</evidence>
<dbReference type="Gene3D" id="3.90.550.10">
    <property type="entry name" value="Spore Coat Polysaccharide Biosynthesis Protein SpsA, Chain A"/>
    <property type="match status" value="1"/>
</dbReference>
<sequence>MTAQGPDIPCRGTGRAWPASLWPALALPLGRSAAQQRPIRAARPDRDRDGDRTAIRDRLGAVGGAALRALRERREASFSVALLRLYLRVPSRIGHHSRKARGLLAREGLAGVAALVGQHLSRHRFQRAAARRLADYAAAEAQNLPAVRAWTAALPGGPAELNAADTMEGVLRHLYTAHGLFDAEHYRDTVLPDADDDACLDHFLTRGRFEGANPNPYFDFLGYLFRYPDVAAGGIDPCLHYAFFGWTEGRVSGSAFDGPDYLRRNADVAEAAIPPFVHFMTAGRAEGRHPAPAARPAPGPVAAPEPGDAPAASKGTIVLVSHDAGVGGAQKLVQSMARWITDRTLYDVRIVCMEGGGLLHEFEAIAPTFVLSGAPEETAEAALDAFCGGAVRGLVMNSIASLGVLAHWGRDTPTIAYIHELPRVLASHPAAVALLRGRVDTVIAGSDAVAEALRGDCAVPSERITVQHAFVTAAPEGGPDARRAARDRLGLPQDAHIVAGCGMLHWRKSPEVFVEVAAEVLSRAPGPVQFVWVGGGPDQEACEALVRDRGIADHVTFTGYCPDVQDHLTAADVFLLTSVEDAFPLVCLMAAGAGTPVLCFDEAGGAPELVAQGCGSAVPFMDVAAMAHATLDYIGDADRRHREGAAGIDIVRRRYTAETACPHLFSRIRTTMGAAPGVSIVVPNYNCGAFLAERLASIEAQSLQDFELLLLDDASTDGSAALLHDLAARRPDARVVVNAENTGSPFAQWIRGMEMARSPLVWIAEADDTCAPEFLRTLLPRMEDRNVFLAHARSVPVDADGAPLGDYAALYLDRIAPDRWAASYTATDREEVISGLGIANCIPNASAVILRRFEIEPAFREAVTGMRICGDWLFYLRALRGGLLAYAHAPLNFHRRHGGTVTAEVEGSPRYFAEMARTRAFIEETWPLPEAVRARAEAFHRADADRFGVARLPAPPVPAAARAERLPAMLFVTPDLSPGGGQLFTIRLANAWASRGGRAVLYNVGHVADHADVVARIDPTVALFGPEDVGRAPLESLCHRFGIEVVHSSIWWADRFVEAQIGALPDLGWLVTMHGCHATLDRDPAIDTDFAAAFARMRGRVDRWVCVADANRRIFDAHGAPEGPVGRIVNGVSDHVAAPRSRADLGLRDDAVVFCLASRAIPEKGWALAADMTARLNAAGLAADLLLVGSGPEADRLAAEARPHVHLCGHVRDAMPYLAACDIALLPSTFSGESLPLAVIEAMALGKPVVATDIGDIAWMVGTGQGAAGCVVPIPADGDVATGFVAACTDLAGDAHLRADLGRAARARYRRWFTETEMVDRYAAEYRAILAARRPADTESPGYPSIGKAI</sequence>
<dbReference type="CDD" id="cd03801">
    <property type="entry name" value="GT4_PimA-like"/>
    <property type="match status" value="1"/>
</dbReference>
<keyword evidence="1 5" id="KW-0328">Glycosyltransferase</keyword>
<evidence type="ECO:0000313" key="6">
    <source>
        <dbReference type="Proteomes" id="UP000193570"/>
    </source>
</evidence>
<feature type="compositionally biased region" description="Pro residues" evidence="3">
    <location>
        <begin position="293"/>
        <end position="303"/>
    </location>
</feature>
<organism evidence="5 6">
    <name type="scientific">Roseivivax jejudonensis</name>
    <dbReference type="NCBI Taxonomy" id="1529041"/>
    <lineage>
        <taxon>Bacteria</taxon>
        <taxon>Pseudomonadati</taxon>
        <taxon>Pseudomonadota</taxon>
        <taxon>Alphaproteobacteria</taxon>
        <taxon>Rhodobacterales</taxon>
        <taxon>Roseobacteraceae</taxon>
        <taxon>Roseivivax</taxon>
    </lineage>
</organism>
<dbReference type="SUPFAM" id="SSF53756">
    <property type="entry name" value="UDP-Glycosyltransferase/glycogen phosphorylase"/>
    <property type="match status" value="2"/>
</dbReference>
<dbReference type="EMBL" id="FWFK01000006">
    <property type="protein sequence ID" value="SLN65002.1"/>
    <property type="molecule type" value="Genomic_DNA"/>
</dbReference>
<evidence type="ECO:0000259" key="4">
    <source>
        <dbReference type="Pfam" id="PF00535"/>
    </source>
</evidence>
<dbReference type="Pfam" id="PF13692">
    <property type="entry name" value="Glyco_trans_1_4"/>
    <property type="match status" value="2"/>
</dbReference>
<gene>
    <name evidence="5" type="primary">pimB_4</name>
    <name evidence="5" type="ORF">ROJ8625_03309</name>
</gene>